<organism evidence="1">
    <name type="scientific">marine metagenome</name>
    <dbReference type="NCBI Taxonomy" id="408172"/>
    <lineage>
        <taxon>unclassified sequences</taxon>
        <taxon>metagenomes</taxon>
        <taxon>ecological metagenomes</taxon>
    </lineage>
</organism>
<sequence>MKNDEVLSIQSYLRMVFENDSINLRKKDSEDNMVNFFVSEENFGEISKDIDPDELDISYSLNVPLKKSLKDTDSLENTLRKIFENSKIILSERGSIEDSKEVAISKTDGDDEFIGVVFEDDNDSCTFSMPILDFDL</sequence>
<dbReference type="EMBL" id="UINC01086080">
    <property type="protein sequence ID" value="SVC34205.1"/>
    <property type="molecule type" value="Genomic_DNA"/>
</dbReference>
<gene>
    <name evidence="1" type="ORF">METZ01_LOCUS287059</name>
</gene>
<evidence type="ECO:0000313" key="1">
    <source>
        <dbReference type="EMBL" id="SVC34205.1"/>
    </source>
</evidence>
<protein>
    <submittedName>
        <fullName evidence="1">Uncharacterized protein</fullName>
    </submittedName>
</protein>
<dbReference type="Pfam" id="PF11324">
    <property type="entry name" value="DUF3126"/>
    <property type="match status" value="2"/>
</dbReference>
<dbReference type="InterPro" id="IPR021473">
    <property type="entry name" value="DUF3126"/>
</dbReference>
<name>A0A382LE93_9ZZZZ</name>
<accession>A0A382LE93</accession>
<dbReference type="AlphaFoldDB" id="A0A382LE93"/>
<reference evidence="1" key="1">
    <citation type="submission" date="2018-05" db="EMBL/GenBank/DDBJ databases">
        <authorList>
            <person name="Lanie J.A."/>
            <person name="Ng W.-L."/>
            <person name="Kazmierczak K.M."/>
            <person name="Andrzejewski T.M."/>
            <person name="Davidsen T.M."/>
            <person name="Wayne K.J."/>
            <person name="Tettelin H."/>
            <person name="Glass J.I."/>
            <person name="Rusch D."/>
            <person name="Podicherti R."/>
            <person name="Tsui H.-C.T."/>
            <person name="Winkler M.E."/>
        </authorList>
    </citation>
    <scope>NUCLEOTIDE SEQUENCE</scope>
</reference>
<proteinExistence type="predicted"/>